<dbReference type="GO" id="GO:0051536">
    <property type="term" value="F:iron-sulfur cluster binding"/>
    <property type="evidence" value="ECO:0007669"/>
    <property type="project" value="UniProtKB-KW"/>
</dbReference>
<reference evidence="5 6" key="1">
    <citation type="submission" date="2017-04" db="EMBL/GenBank/DDBJ databases">
        <title>Genomic insights into metabolism of Thermodesulfobium acidiphilum.</title>
        <authorList>
            <person name="Toshchakov S.V."/>
            <person name="Frolov E.N."/>
            <person name="Kublanov I.V."/>
            <person name="Samarov N.I."/>
            <person name="Novikov A."/>
            <person name="Lebedinsky A.V."/>
            <person name="Bonch-Osmolovskaya E.A."/>
            <person name="Chernyh N.A."/>
        </authorList>
    </citation>
    <scope>NUCLEOTIDE SEQUENCE [LARGE SCALE GENOMIC DNA]</scope>
    <source>
        <strain evidence="5 6">3127-1</strain>
    </source>
</reference>
<dbReference type="SUPFAM" id="SSF52540">
    <property type="entry name" value="P-loop containing nucleoside triphosphate hydrolases"/>
    <property type="match status" value="1"/>
</dbReference>
<protein>
    <submittedName>
        <fullName evidence="5">MinD superfamily P-loop ATPase</fullName>
    </submittedName>
</protein>
<accession>A0A2R4W2B8</accession>
<dbReference type="Proteomes" id="UP000244792">
    <property type="component" value="Chromosome"/>
</dbReference>
<keyword evidence="2" id="KW-0408">Iron</keyword>
<dbReference type="Pfam" id="PF00037">
    <property type="entry name" value="Fer4"/>
    <property type="match status" value="2"/>
</dbReference>
<dbReference type="KEGG" id="taci:TDSAC_1621"/>
<dbReference type="Gene3D" id="3.40.50.300">
    <property type="entry name" value="P-loop containing nucleotide triphosphate hydrolases"/>
    <property type="match status" value="1"/>
</dbReference>
<organism evidence="5 6">
    <name type="scientific">Thermodesulfobium acidiphilum</name>
    <dbReference type="NCBI Taxonomy" id="1794699"/>
    <lineage>
        <taxon>Bacteria</taxon>
        <taxon>Pseudomonadati</taxon>
        <taxon>Thermodesulfobiota</taxon>
        <taxon>Thermodesulfobiia</taxon>
        <taxon>Thermodesulfobiales</taxon>
        <taxon>Thermodesulfobiaceae</taxon>
        <taxon>Thermodesulfobium</taxon>
    </lineage>
</organism>
<feature type="domain" description="4Fe-4S ferredoxin-type" evidence="4">
    <location>
        <begin position="63"/>
        <end position="92"/>
    </location>
</feature>
<dbReference type="OrthoDB" id="9778602at2"/>
<sequence>MDNKPREIVVISGKGGTGKTSISASLAYLSKDCIVADCDVDAADLYLLLNPITVEKHDFYSGHIAKINQEKCIGCGTCKELCRFDAIKKNNNSKFSVEPTSCEGCKVCVEFCPEKAIDFLERLCGEWMKSETRVGFMVHAKLGIAAENSGKLVSLIRNEARKLAQEKGKNLIIIDGPPGIGCPVIASITGATDVLVVTEPTISGIHDLERVVSLANHFRIKPYVAINKFDLNPEVTEKIEKISNELNAQVVGKIRYDKLVTKSQIEGKTIVESNIPSAQDIINMWERLKIN</sequence>
<evidence type="ECO:0000256" key="2">
    <source>
        <dbReference type="ARBA" id="ARBA00023004"/>
    </source>
</evidence>
<name>A0A2R4W2B8_THEAF</name>
<keyword evidence="1" id="KW-0479">Metal-binding</keyword>
<dbReference type="PROSITE" id="PS00198">
    <property type="entry name" value="4FE4S_FER_1"/>
    <property type="match status" value="1"/>
</dbReference>
<dbReference type="AlphaFoldDB" id="A0A2R4W2B8"/>
<dbReference type="GO" id="GO:0046872">
    <property type="term" value="F:metal ion binding"/>
    <property type="evidence" value="ECO:0007669"/>
    <property type="project" value="UniProtKB-KW"/>
</dbReference>
<dbReference type="InterPro" id="IPR002586">
    <property type="entry name" value="CobQ/CobB/MinD/ParA_Nub-bd_dom"/>
</dbReference>
<dbReference type="InterPro" id="IPR027417">
    <property type="entry name" value="P-loop_NTPase"/>
</dbReference>
<keyword evidence="3" id="KW-0411">Iron-sulfur</keyword>
<evidence type="ECO:0000256" key="1">
    <source>
        <dbReference type="ARBA" id="ARBA00022723"/>
    </source>
</evidence>
<dbReference type="RefSeq" id="WP_108309864.1">
    <property type="nucleotide sequence ID" value="NZ_CP020921.1"/>
</dbReference>
<dbReference type="InterPro" id="IPR017900">
    <property type="entry name" value="4Fe4S_Fe_S_CS"/>
</dbReference>
<proteinExistence type="predicted"/>
<dbReference type="Pfam" id="PF01656">
    <property type="entry name" value="CbiA"/>
    <property type="match status" value="1"/>
</dbReference>
<dbReference type="PANTHER" id="PTHR43534:SF1">
    <property type="entry name" value="4FE-4S CLUSTER CONTAINING PARA FAMILY ATPASE PROTEIN"/>
    <property type="match status" value="1"/>
</dbReference>
<dbReference type="EMBL" id="CP020921">
    <property type="protein sequence ID" value="AWB10957.1"/>
    <property type="molecule type" value="Genomic_DNA"/>
</dbReference>
<dbReference type="PROSITE" id="PS51379">
    <property type="entry name" value="4FE4S_FER_2"/>
    <property type="match status" value="2"/>
</dbReference>
<evidence type="ECO:0000256" key="3">
    <source>
        <dbReference type="ARBA" id="ARBA00023014"/>
    </source>
</evidence>
<dbReference type="CDD" id="cd03110">
    <property type="entry name" value="SIMIBI_bact_arch"/>
    <property type="match status" value="1"/>
</dbReference>
<gene>
    <name evidence="5" type="ORF">TDSAC_1621</name>
</gene>
<evidence type="ECO:0000259" key="4">
    <source>
        <dbReference type="PROSITE" id="PS51379"/>
    </source>
</evidence>
<dbReference type="InterPro" id="IPR017896">
    <property type="entry name" value="4Fe4S_Fe-S-bd"/>
</dbReference>
<evidence type="ECO:0000313" key="5">
    <source>
        <dbReference type="EMBL" id="AWB10957.1"/>
    </source>
</evidence>
<feature type="domain" description="4Fe-4S ferredoxin-type" evidence="4">
    <location>
        <begin position="93"/>
        <end position="122"/>
    </location>
</feature>
<evidence type="ECO:0000313" key="6">
    <source>
        <dbReference type="Proteomes" id="UP000244792"/>
    </source>
</evidence>
<dbReference type="PANTHER" id="PTHR43534">
    <property type="entry name" value="MIND SUPERFAMILY P-LOOP ATPASE CONTAINING AN INSERTED FERREDOXIN DOMAIN"/>
    <property type="match status" value="1"/>
</dbReference>
<dbReference type="Gene3D" id="3.30.70.20">
    <property type="match status" value="1"/>
</dbReference>
<keyword evidence="6" id="KW-1185">Reference proteome</keyword>